<evidence type="ECO:0000256" key="1">
    <source>
        <dbReference type="SAM" id="SignalP"/>
    </source>
</evidence>
<proteinExistence type="predicted"/>
<dbReference type="EMBL" id="VCAU01000001">
    <property type="protein sequence ID" value="KAF9895294.1"/>
    <property type="molecule type" value="Genomic_DNA"/>
</dbReference>
<keyword evidence="4" id="KW-1185">Reference proteome</keyword>
<feature type="signal peptide" evidence="1">
    <location>
        <begin position="1"/>
        <end position="18"/>
    </location>
</feature>
<evidence type="ECO:0000313" key="3">
    <source>
        <dbReference type="EMBL" id="KAF9895294.1"/>
    </source>
</evidence>
<feature type="domain" description="P68 RBP/TagC-like beta-propeller" evidence="2">
    <location>
        <begin position="46"/>
        <end position="301"/>
    </location>
</feature>
<protein>
    <recommendedName>
        <fullName evidence="2">P68 RBP/TagC-like beta-propeller domain-containing protein</fullName>
    </recommendedName>
</protein>
<gene>
    <name evidence="3" type="ORF">FE257_000198</name>
</gene>
<evidence type="ECO:0000259" key="2">
    <source>
        <dbReference type="Pfam" id="PF21311"/>
    </source>
</evidence>
<reference evidence="3" key="1">
    <citation type="journal article" date="2019" name="Beilstein J. Org. Chem.">
        <title>Nanangenines: drimane sesquiterpenoids as the dominant metabolite cohort of a novel Australian fungus, Aspergillus nanangensis.</title>
        <authorList>
            <person name="Lacey H.J."/>
            <person name="Gilchrist C.L.M."/>
            <person name="Crombie A."/>
            <person name="Kalaitzis J.A."/>
            <person name="Vuong D."/>
            <person name="Rutledge P.J."/>
            <person name="Turner P."/>
            <person name="Pitt J.I."/>
            <person name="Lacey E."/>
            <person name="Chooi Y.H."/>
            <person name="Piggott A.M."/>
        </authorList>
    </citation>
    <scope>NUCLEOTIDE SEQUENCE</scope>
    <source>
        <strain evidence="3">MST-FP2251</strain>
    </source>
</reference>
<feature type="chain" id="PRO_5042052322" description="P68 RBP/TagC-like beta-propeller domain-containing protein" evidence="1">
    <location>
        <begin position="19"/>
        <end position="309"/>
    </location>
</feature>
<organism evidence="3 4">
    <name type="scientific">Aspergillus nanangensis</name>
    <dbReference type="NCBI Taxonomy" id="2582783"/>
    <lineage>
        <taxon>Eukaryota</taxon>
        <taxon>Fungi</taxon>
        <taxon>Dikarya</taxon>
        <taxon>Ascomycota</taxon>
        <taxon>Pezizomycotina</taxon>
        <taxon>Eurotiomycetes</taxon>
        <taxon>Eurotiomycetidae</taxon>
        <taxon>Eurotiales</taxon>
        <taxon>Aspergillaceae</taxon>
        <taxon>Aspergillus</taxon>
        <taxon>Aspergillus subgen. Circumdati</taxon>
    </lineage>
</organism>
<reference evidence="3" key="2">
    <citation type="submission" date="2020-02" db="EMBL/GenBank/DDBJ databases">
        <authorList>
            <person name="Gilchrist C.L.M."/>
            <person name="Chooi Y.-H."/>
        </authorList>
    </citation>
    <scope>NUCLEOTIDE SEQUENCE</scope>
    <source>
        <strain evidence="3">MST-FP2251</strain>
    </source>
</reference>
<evidence type="ECO:0000313" key="4">
    <source>
        <dbReference type="Proteomes" id="UP001194746"/>
    </source>
</evidence>
<dbReference type="Pfam" id="PF21311">
    <property type="entry name" value="Phage_RBD_prop"/>
    <property type="match status" value="1"/>
</dbReference>
<sequence>MRITSLLSVLGLIASAVAQLPETPRFDLTQPSYDLFRSKKLGGVTVQQSFTFDNVNRRLFVAQRRDGSDTKAGDLTISQLDFSGNLLGSMDLLGCGHGVNIAAQAVGDATYLWTETDTASSGYGQRLWRFEFVDGLTLDSAKDTDIERILPVADADRCTCTIDPVSNNLVVRYQRDSKQNIAVFDLDEATAGNFSTPLADFLIPDLNDLSNVFQGYTAYGNYIYFLLGESYDASSGVLNSQVVSLDLNTGKIAQGPVMTRAGSTLEFREPEGMAIYKTVAGEVRLFLGFASGKAGDRRCNLFYKNALVF</sequence>
<dbReference type="AlphaFoldDB" id="A0AAD4CZ33"/>
<comment type="caution">
    <text evidence="3">The sequence shown here is derived from an EMBL/GenBank/DDBJ whole genome shotgun (WGS) entry which is preliminary data.</text>
</comment>
<accession>A0AAD4CZ33</accession>
<name>A0AAD4CZ33_ASPNN</name>
<dbReference type="InterPro" id="IPR048799">
    <property type="entry name" value="P68_RBP_TagC-like_beta-prop"/>
</dbReference>
<dbReference type="Proteomes" id="UP001194746">
    <property type="component" value="Unassembled WGS sequence"/>
</dbReference>
<keyword evidence="1" id="KW-0732">Signal</keyword>